<evidence type="ECO:0000313" key="1">
    <source>
        <dbReference type="EMBL" id="NOJ40250.1"/>
    </source>
</evidence>
<proteinExistence type="predicted"/>
<reference evidence="1 2" key="1">
    <citation type="submission" date="2020-03" db="EMBL/GenBank/DDBJ databases">
        <title>Bradyrhizobium diversity isolated from nodules of Indigofera sp.</title>
        <authorList>
            <person name="Klepa M."/>
            <person name="Helene L."/>
            <person name="Hungria M."/>
        </authorList>
    </citation>
    <scope>NUCLEOTIDE SEQUENCE [LARGE SCALE GENOMIC DNA]</scope>
    <source>
        <strain evidence="1 2">WSM 1791</strain>
    </source>
</reference>
<sequence>MSDHANYQSLFEAVERYFDLMFDGDVSRFDAVFAPSAQLHGLRDGNLRRLSAQEFKNALAAGPSPKSKEAPRLQQLLLVDFASPTQALVKVRVRIDTLLYLDYLLFHRIDDAWLITAKSFHVEQTYAPDEPMLRA</sequence>
<evidence type="ECO:0000313" key="2">
    <source>
        <dbReference type="Proteomes" id="UP000544122"/>
    </source>
</evidence>
<dbReference type="InterPro" id="IPR039437">
    <property type="entry name" value="FrzH/put_lumazine-bd"/>
</dbReference>
<dbReference type="SUPFAM" id="SSF54427">
    <property type="entry name" value="NTF2-like"/>
    <property type="match status" value="1"/>
</dbReference>
<organism evidence="1 2">
    <name type="scientific">Bradyrhizobium australiense</name>
    <dbReference type="NCBI Taxonomy" id="2721161"/>
    <lineage>
        <taxon>Bacteria</taxon>
        <taxon>Pseudomonadati</taxon>
        <taxon>Pseudomonadota</taxon>
        <taxon>Alphaproteobacteria</taxon>
        <taxon>Hyphomicrobiales</taxon>
        <taxon>Nitrobacteraceae</taxon>
        <taxon>Bradyrhizobium</taxon>
    </lineage>
</organism>
<dbReference type="Pfam" id="PF12893">
    <property type="entry name" value="Lumazine_bd_2"/>
    <property type="match status" value="1"/>
</dbReference>
<dbReference type="Gene3D" id="3.10.450.50">
    <property type="match status" value="1"/>
</dbReference>
<dbReference type="AlphaFoldDB" id="A0A7Y4GQR6"/>
<dbReference type="InterPro" id="IPR032710">
    <property type="entry name" value="NTF2-like_dom_sf"/>
</dbReference>
<dbReference type="RefSeq" id="WP_171579456.1">
    <property type="nucleotide sequence ID" value="NZ_JAAVLX010000003.1"/>
</dbReference>
<accession>A0A7Y4GQR6</accession>
<protein>
    <submittedName>
        <fullName evidence="1">Nuclear transport factor 2 family protein</fullName>
    </submittedName>
</protein>
<name>A0A7Y4GQR6_9BRAD</name>
<keyword evidence="2" id="KW-1185">Reference proteome</keyword>
<dbReference type="EMBL" id="JAAVLX010000003">
    <property type="protein sequence ID" value="NOJ40250.1"/>
    <property type="molecule type" value="Genomic_DNA"/>
</dbReference>
<dbReference type="Proteomes" id="UP000544122">
    <property type="component" value="Unassembled WGS sequence"/>
</dbReference>
<comment type="caution">
    <text evidence="1">The sequence shown here is derived from an EMBL/GenBank/DDBJ whole genome shotgun (WGS) entry which is preliminary data.</text>
</comment>
<gene>
    <name evidence="1" type="ORF">HCN58_11670</name>
</gene>